<reference evidence="3 4" key="1">
    <citation type="submission" date="2007-06" db="EMBL/GenBank/DDBJ databases">
        <authorList>
            <person name="Shimkets L."/>
            <person name="Ferriera S."/>
            <person name="Johnson J."/>
            <person name="Kravitz S."/>
            <person name="Beeson K."/>
            <person name="Sutton G."/>
            <person name="Rogers Y.-H."/>
            <person name="Friedman R."/>
            <person name="Frazier M."/>
            <person name="Venter J.C."/>
        </authorList>
    </citation>
    <scope>NUCLEOTIDE SEQUENCE [LARGE SCALE GENOMIC DNA]</scope>
    <source>
        <strain evidence="3 4">SIR-1</strain>
    </source>
</reference>
<evidence type="ECO:0000313" key="3">
    <source>
        <dbReference type="EMBL" id="EDM77244.1"/>
    </source>
</evidence>
<protein>
    <recommendedName>
        <fullName evidence="5">PE-PGRS family protein</fullName>
    </recommendedName>
</protein>
<sequence length="268" mass="26258">MALLPKNYGLLGTARWVLLPGFLLTVAPTAWAGGGTSTGGEMDTGGETDTGGEPSETDTGGGEEEETGDCGSCTPPAESMWFESPEDGASVESPFEITIGKSYWCYCDDCGCFSESIGGVDVFVDGELYLDDVSGATVELSLAPGTHELVLMEAETNWVESAPLTVTVVAGEDEGGSEESGTGGGESGTGGGESGTGGGESGTGGGESGTGGGEGDTGGGESGMADEGDGGGGGGCAVVSSSSPALPLGLLAILGLWLGLGAPARRRE</sequence>
<feature type="signal peptide" evidence="2">
    <location>
        <begin position="1"/>
        <end position="32"/>
    </location>
</feature>
<evidence type="ECO:0000313" key="4">
    <source>
        <dbReference type="Proteomes" id="UP000005801"/>
    </source>
</evidence>
<comment type="caution">
    <text evidence="3">The sequence shown here is derived from an EMBL/GenBank/DDBJ whole genome shotgun (WGS) entry which is preliminary data.</text>
</comment>
<dbReference type="Proteomes" id="UP000005801">
    <property type="component" value="Unassembled WGS sequence"/>
</dbReference>
<dbReference type="AlphaFoldDB" id="A6GA31"/>
<organism evidence="3 4">
    <name type="scientific">Plesiocystis pacifica SIR-1</name>
    <dbReference type="NCBI Taxonomy" id="391625"/>
    <lineage>
        <taxon>Bacteria</taxon>
        <taxon>Pseudomonadati</taxon>
        <taxon>Myxococcota</taxon>
        <taxon>Polyangia</taxon>
        <taxon>Nannocystales</taxon>
        <taxon>Nannocystaceae</taxon>
        <taxon>Plesiocystis</taxon>
    </lineage>
</organism>
<feature type="compositionally biased region" description="Gly residues" evidence="1">
    <location>
        <begin position="181"/>
        <end position="222"/>
    </location>
</feature>
<gene>
    <name evidence="3" type="ORF">PPSIR1_17330</name>
</gene>
<proteinExistence type="predicted"/>
<evidence type="ECO:0008006" key="5">
    <source>
        <dbReference type="Google" id="ProtNLM"/>
    </source>
</evidence>
<dbReference type="EMBL" id="ABCS01000049">
    <property type="protein sequence ID" value="EDM77244.1"/>
    <property type="molecule type" value="Genomic_DNA"/>
</dbReference>
<feature type="compositionally biased region" description="Low complexity" evidence="1">
    <location>
        <begin position="39"/>
        <end position="58"/>
    </location>
</feature>
<name>A6GA31_9BACT</name>
<dbReference type="RefSeq" id="WP_006973573.1">
    <property type="nucleotide sequence ID" value="NZ_ABCS01000049.1"/>
</dbReference>
<keyword evidence="4" id="KW-1185">Reference proteome</keyword>
<feature type="chain" id="PRO_5002697690" description="PE-PGRS family protein" evidence="2">
    <location>
        <begin position="33"/>
        <end position="268"/>
    </location>
</feature>
<evidence type="ECO:0000256" key="2">
    <source>
        <dbReference type="SAM" id="SignalP"/>
    </source>
</evidence>
<evidence type="ECO:0000256" key="1">
    <source>
        <dbReference type="SAM" id="MobiDB-lite"/>
    </source>
</evidence>
<feature type="region of interest" description="Disordered" evidence="1">
    <location>
        <begin position="172"/>
        <end position="241"/>
    </location>
</feature>
<accession>A6GA31</accession>
<feature type="region of interest" description="Disordered" evidence="1">
    <location>
        <begin position="33"/>
        <end position="72"/>
    </location>
</feature>
<keyword evidence="2" id="KW-0732">Signal</keyword>